<sequence>MVKVAVAGGSGQVAREVIDVLVATKKHEIIILSRKEPNPEEVDEGTTWAKVDYSDKDSLVQALQGVDVVLSFIVAHLDPGGIAQKSLIDAAIDAGVKRFAPSEWASSDLSATPWYAGKIDVREYLKEVNREKKVLEYTLFQPGLFLNYLASPHQTTRHIVPLGIQYDFANRRAIVVDGADDDSLTLTTAQDLGGVVARAIEFDGEWPVVGGINGNTVNSAQILALGEEIRGKPFDVEKLNLEDLKAGEPKSTWIPELKHPSLSEDQVAQFSKAVIAASLVGQAQGAWVVSDEWNKLLPDYQFTGIKEFLSDVWTGKP</sequence>
<proteinExistence type="inferred from homology"/>
<reference evidence="5" key="1">
    <citation type="submission" date="2023-06" db="EMBL/GenBank/DDBJ databases">
        <title>Genome-scale phylogeny and comparative genomics of the fungal order Sordariales.</title>
        <authorList>
            <consortium name="Lawrence Berkeley National Laboratory"/>
            <person name="Hensen N."/>
            <person name="Bonometti L."/>
            <person name="Westerberg I."/>
            <person name="Brannstrom I.O."/>
            <person name="Guillou S."/>
            <person name="Cros-Aarteil S."/>
            <person name="Calhoun S."/>
            <person name="Haridas S."/>
            <person name="Kuo A."/>
            <person name="Mondo S."/>
            <person name="Pangilinan J."/>
            <person name="Riley R."/>
            <person name="Labutti K."/>
            <person name="Andreopoulos B."/>
            <person name="Lipzen A."/>
            <person name="Chen C."/>
            <person name="Yanf M."/>
            <person name="Daum C."/>
            <person name="Ng V."/>
            <person name="Clum A."/>
            <person name="Steindorff A."/>
            <person name="Ohm R."/>
            <person name="Martin F."/>
            <person name="Silar P."/>
            <person name="Natvig D."/>
            <person name="Lalanne C."/>
            <person name="Gautier V."/>
            <person name="Ament-Velasquez S.L."/>
            <person name="Kruys A."/>
            <person name="Hutchinson M.I."/>
            <person name="Powell A.J."/>
            <person name="Barry K."/>
            <person name="Miller A.N."/>
            <person name="Grigoriev I.V."/>
            <person name="Debuchy R."/>
            <person name="Gladieux P."/>
            <person name="Thoren M.H."/>
            <person name="Johannesson H."/>
        </authorList>
    </citation>
    <scope>NUCLEOTIDE SEQUENCE</scope>
    <source>
        <strain evidence="5">8032-3</strain>
    </source>
</reference>
<protein>
    <recommendedName>
        <fullName evidence="4">NmrA-like domain-containing protein</fullName>
    </recommendedName>
</protein>
<dbReference type="GO" id="GO:0016491">
    <property type="term" value="F:oxidoreductase activity"/>
    <property type="evidence" value="ECO:0007669"/>
    <property type="project" value="UniProtKB-KW"/>
</dbReference>
<comment type="caution">
    <text evidence="5">The sequence shown here is derived from an EMBL/GenBank/DDBJ whole genome shotgun (WGS) entry which is preliminary data.</text>
</comment>
<evidence type="ECO:0000256" key="1">
    <source>
        <dbReference type="ARBA" id="ARBA00005725"/>
    </source>
</evidence>
<gene>
    <name evidence="5" type="ORF">QBC33DRAFT_473967</name>
</gene>
<keyword evidence="6" id="KW-1185">Reference proteome</keyword>
<dbReference type="AlphaFoldDB" id="A0AAJ0BY30"/>
<dbReference type="InterPro" id="IPR008030">
    <property type="entry name" value="NmrA-like"/>
</dbReference>
<comment type="similarity">
    <text evidence="1">Belongs to the NmrA-type oxidoreductase family. Isoflavone reductase subfamily.</text>
</comment>
<evidence type="ECO:0000256" key="3">
    <source>
        <dbReference type="ARBA" id="ARBA00023002"/>
    </source>
</evidence>
<name>A0AAJ0BY30_9PEZI</name>
<dbReference type="GeneID" id="85308408"/>
<organism evidence="5 6">
    <name type="scientific">Phialemonium atrogriseum</name>
    <dbReference type="NCBI Taxonomy" id="1093897"/>
    <lineage>
        <taxon>Eukaryota</taxon>
        <taxon>Fungi</taxon>
        <taxon>Dikarya</taxon>
        <taxon>Ascomycota</taxon>
        <taxon>Pezizomycotina</taxon>
        <taxon>Sordariomycetes</taxon>
        <taxon>Sordariomycetidae</taxon>
        <taxon>Cephalothecales</taxon>
        <taxon>Cephalothecaceae</taxon>
        <taxon>Phialemonium</taxon>
    </lineage>
</organism>
<dbReference type="SUPFAM" id="SSF51735">
    <property type="entry name" value="NAD(P)-binding Rossmann-fold domains"/>
    <property type="match status" value="1"/>
</dbReference>
<feature type="domain" description="NmrA-like" evidence="4">
    <location>
        <begin position="3"/>
        <end position="309"/>
    </location>
</feature>
<keyword evidence="3" id="KW-0560">Oxidoreductase</keyword>
<keyword evidence="2" id="KW-0521">NADP</keyword>
<dbReference type="PANTHER" id="PTHR47706">
    <property type="entry name" value="NMRA-LIKE FAMILY PROTEIN"/>
    <property type="match status" value="1"/>
</dbReference>
<dbReference type="Proteomes" id="UP001244011">
    <property type="component" value="Unassembled WGS sequence"/>
</dbReference>
<dbReference type="InterPro" id="IPR036291">
    <property type="entry name" value="NAD(P)-bd_dom_sf"/>
</dbReference>
<dbReference type="RefSeq" id="XP_060282826.1">
    <property type="nucleotide sequence ID" value="XM_060425221.1"/>
</dbReference>
<dbReference type="InterPro" id="IPR051609">
    <property type="entry name" value="NmrA/Isoflavone_reductase-like"/>
</dbReference>
<evidence type="ECO:0000259" key="4">
    <source>
        <dbReference type="Pfam" id="PF05368"/>
    </source>
</evidence>
<dbReference type="Pfam" id="PF05368">
    <property type="entry name" value="NmrA"/>
    <property type="match status" value="1"/>
</dbReference>
<dbReference type="Gene3D" id="3.40.50.720">
    <property type="entry name" value="NAD(P)-binding Rossmann-like Domain"/>
    <property type="match status" value="1"/>
</dbReference>
<dbReference type="PANTHER" id="PTHR47706:SF4">
    <property type="entry name" value="NMRA-LIKE DOMAIN-CONTAINING PROTEIN"/>
    <property type="match status" value="1"/>
</dbReference>
<evidence type="ECO:0000256" key="2">
    <source>
        <dbReference type="ARBA" id="ARBA00022857"/>
    </source>
</evidence>
<evidence type="ECO:0000313" key="5">
    <source>
        <dbReference type="EMBL" id="KAK1766613.1"/>
    </source>
</evidence>
<accession>A0AAJ0BY30</accession>
<dbReference type="EMBL" id="MU839011">
    <property type="protein sequence ID" value="KAK1766613.1"/>
    <property type="molecule type" value="Genomic_DNA"/>
</dbReference>
<evidence type="ECO:0000313" key="6">
    <source>
        <dbReference type="Proteomes" id="UP001244011"/>
    </source>
</evidence>